<evidence type="ECO:0000259" key="2">
    <source>
        <dbReference type="Pfam" id="PF01464"/>
    </source>
</evidence>
<feature type="domain" description="DUF4124" evidence="3">
    <location>
        <begin position="18"/>
        <end position="48"/>
    </location>
</feature>
<dbReference type="PANTHER" id="PTHR37423">
    <property type="entry name" value="SOLUBLE LYTIC MUREIN TRANSGLYCOSYLASE-RELATED"/>
    <property type="match status" value="1"/>
</dbReference>
<dbReference type="InterPro" id="IPR023346">
    <property type="entry name" value="Lysozyme-like_dom_sf"/>
</dbReference>
<dbReference type="CDD" id="cd00254">
    <property type="entry name" value="LT-like"/>
    <property type="match status" value="1"/>
</dbReference>
<evidence type="ECO:0000313" key="4">
    <source>
        <dbReference type="EMBL" id="MBC8432627.1"/>
    </source>
</evidence>
<dbReference type="Pfam" id="PF13511">
    <property type="entry name" value="DUF4124"/>
    <property type="match status" value="1"/>
</dbReference>
<dbReference type="Proteomes" id="UP000605201">
    <property type="component" value="Unassembled WGS sequence"/>
</dbReference>
<dbReference type="SUPFAM" id="SSF53955">
    <property type="entry name" value="Lysozyme-like"/>
    <property type="match status" value="1"/>
</dbReference>
<proteinExistence type="inferred from homology"/>
<dbReference type="Gene3D" id="1.10.530.10">
    <property type="match status" value="1"/>
</dbReference>
<comment type="similarity">
    <text evidence="1">Belongs to the transglycosylase Slt family.</text>
</comment>
<dbReference type="Pfam" id="PF01464">
    <property type="entry name" value="SLT"/>
    <property type="match status" value="1"/>
</dbReference>
<evidence type="ECO:0000259" key="3">
    <source>
        <dbReference type="Pfam" id="PF13511"/>
    </source>
</evidence>
<dbReference type="AlphaFoldDB" id="A0A8J6P592"/>
<feature type="domain" description="Transglycosylase SLT" evidence="2">
    <location>
        <begin position="72"/>
        <end position="179"/>
    </location>
</feature>
<gene>
    <name evidence="4" type="ORF">H8D96_12010</name>
</gene>
<evidence type="ECO:0000313" key="5">
    <source>
        <dbReference type="Proteomes" id="UP000605201"/>
    </source>
</evidence>
<evidence type="ECO:0000256" key="1">
    <source>
        <dbReference type="ARBA" id="ARBA00007734"/>
    </source>
</evidence>
<name>A0A8J6P592_9BACT</name>
<dbReference type="InterPro" id="IPR008258">
    <property type="entry name" value="Transglycosylase_SLT_dom_1"/>
</dbReference>
<dbReference type="PANTHER" id="PTHR37423:SF2">
    <property type="entry name" value="MEMBRANE-BOUND LYTIC MUREIN TRANSGLYCOSYLASE C"/>
    <property type="match status" value="1"/>
</dbReference>
<accession>A0A8J6P592</accession>
<comment type="caution">
    <text evidence="4">The sequence shown here is derived from an EMBL/GenBank/DDBJ whole genome shotgun (WGS) entry which is preliminary data.</text>
</comment>
<sequence length="194" mass="21793">MFTRTPFKAIVLSALFVLFLAVVPLCADIYSYIDSQGVLHFTNVPTSAQYTVYIKERSARSLGYTTNQYDHLIKGASKREEVSFALLKALIKTESNFNPEAVSRAGAKGLMQIMPVNIKDLNIKDPFDPRENIMGGALYLKQLIKRFNGELPLALAAYNAGPNVVERHQGIPPIKETEEFVEKVLKYYAIYKRG</sequence>
<dbReference type="InterPro" id="IPR025392">
    <property type="entry name" value="DUF4124"/>
</dbReference>
<protein>
    <submittedName>
        <fullName evidence="4">Lytic transglycosylase domain-containing protein</fullName>
    </submittedName>
</protein>
<reference evidence="4 5" key="1">
    <citation type="submission" date="2020-08" db="EMBL/GenBank/DDBJ databases">
        <title>Bridging the membrane lipid divide: bacteria of the FCB group superphylum have the potential to synthesize archaeal ether lipids.</title>
        <authorList>
            <person name="Villanueva L."/>
            <person name="Von Meijenfeldt F.A.B."/>
            <person name="Westbye A.B."/>
            <person name="Yadav S."/>
            <person name="Hopmans E.C."/>
            <person name="Dutilh B.E."/>
            <person name="Sinninghe Damste J.S."/>
        </authorList>
    </citation>
    <scope>NUCLEOTIDE SEQUENCE [LARGE SCALE GENOMIC DNA]</scope>
    <source>
        <strain evidence="4">NIOZ-UU17</strain>
    </source>
</reference>
<dbReference type="EMBL" id="JACNIG010000239">
    <property type="protein sequence ID" value="MBC8432627.1"/>
    <property type="molecule type" value="Genomic_DNA"/>
</dbReference>
<organism evidence="4 5">
    <name type="scientific">Candidatus Desulfatibia vada</name>
    <dbReference type="NCBI Taxonomy" id="2841696"/>
    <lineage>
        <taxon>Bacteria</taxon>
        <taxon>Pseudomonadati</taxon>
        <taxon>Thermodesulfobacteriota</taxon>
        <taxon>Desulfobacteria</taxon>
        <taxon>Desulfobacterales</taxon>
        <taxon>Desulfobacterales incertae sedis</taxon>
        <taxon>Candidatus Desulfatibia</taxon>
    </lineage>
</organism>